<reference evidence="1" key="1">
    <citation type="submission" date="2021-12" db="EMBL/GenBank/DDBJ databases">
        <authorList>
            <person name="King R."/>
        </authorList>
    </citation>
    <scope>NUCLEOTIDE SEQUENCE</scope>
</reference>
<gene>
    <name evidence="1" type="ORF">MELIAE_LOCUS6570</name>
</gene>
<sequence length="700" mass="78929">MPKARTHEENRLQVCLFCFGKTKTMFFIKEGLKLLVKKHFEYKDEDDRLPAVLCSSCKRDLYRINEKTIRLPKFSELKRIRRCTRSTSNSVCDCYICDLARKPASGNFAKGNILPKRIGILADTTNVQLAEKEKIRCIESRCSYCCSIIGKGLSHKCNLTTRLENLTEYILSVGSKNADQVVSSLLKRKFNEKEIKSTPSISLVQPRGKHLQVTLNQRINDNVKKQFLSADDFLKLQTSLNLSQKKTIAIAAAVRVATKNAKIVEPYLKTDKVSSAPETVAYCTDLEGLIQFIKEKRSLSQYHLKFGIDGGGGFLKICLSIQSTVENEDSRKCKQKFEDGICAKRFKDSGVNKLIILALAPSSQENYENVSQLWSEININNFKGTIATDLKLANILVGIMSHSSNYPCTWCYASKNNLKVCDTYRTIKEKLKSLQPTSSPMAGTYAEKLRKQSSIIIKPNDESQLNSVTKMDIMKKINPLVNSIKINSVKNIKNGGLIVGCNDVEEANKFKELADKELKDYKIKDANKIQPRVRIVGLSEKLNEEEIKQYLLLQNKELICDQATVKIVEIKALKNKDTVYQAVLQTDIITYQKLLKHGFVVIGLDSCKVYDAITVLRCFSCNGFNHDSSVCSKKNDPICPRCAENHSVKDCQSESLKCINCLNLKNKIGVDICHAAWDHDKCQALKNVLGKLKYDVFGLQ</sequence>
<dbReference type="AlphaFoldDB" id="A0A9P0B2J3"/>
<dbReference type="EMBL" id="OV121135">
    <property type="protein sequence ID" value="CAH0555135.1"/>
    <property type="molecule type" value="Genomic_DNA"/>
</dbReference>
<evidence type="ECO:0000313" key="1">
    <source>
        <dbReference type="EMBL" id="CAH0555135.1"/>
    </source>
</evidence>
<proteinExistence type="predicted"/>
<name>A0A9P0B2J3_BRAAE</name>
<dbReference type="Proteomes" id="UP001154078">
    <property type="component" value="Chromosome 4"/>
</dbReference>
<keyword evidence="2" id="KW-1185">Reference proteome</keyword>
<organism evidence="1 2">
    <name type="scientific">Brassicogethes aeneus</name>
    <name type="common">Rape pollen beetle</name>
    <name type="synonym">Meligethes aeneus</name>
    <dbReference type="NCBI Taxonomy" id="1431903"/>
    <lineage>
        <taxon>Eukaryota</taxon>
        <taxon>Metazoa</taxon>
        <taxon>Ecdysozoa</taxon>
        <taxon>Arthropoda</taxon>
        <taxon>Hexapoda</taxon>
        <taxon>Insecta</taxon>
        <taxon>Pterygota</taxon>
        <taxon>Neoptera</taxon>
        <taxon>Endopterygota</taxon>
        <taxon>Coleoptera</taxon>
        <taxon>Polyphaga</taxon>
        <taxon>Cucujiformia</taxon>
        <taxon>Nitidulidae</taxon>
        <taxon>Meligethinae</taxon>
        <taxon>Brassicogethes</taxon>
    </lineage>
</organism>
<dbReference type="OrthoDB" id="6774308at2759"/>
<accession>A0A9P0B2J3</accession>
<protein>
    <submittedName>
        <fullName evidence="1">Uncharacterized protein</fullName>
    </submittedName>
</protein>
<evidence type="ECO:0000313" key="2">
    <source>
        <dbReference type="Proteomes" id="UP001154078"/>
    </source>
</evidence>